<dbReference type="EMBL" id="SAYU02000003">
    <property type="protein sequence ID" value="NHA66802.1"/>
    <property type="molecule type" value="Genomic_DNA"/>
</dbReference>
<protein>
    <submittedName>
        <fullName evidence="4">Transglutaminase domain-containing protein</fullName>
    </submittedName>
</protein>
<dbReference type="InterPro" id="IPR052901">
    <property type="entry name" value="Bact_TGase-like"/>
</dbReference>
<dbReference type="PANTHER" id="PTHR42736">
    <property type="entry name" value="PROTEIN-GLUTAMINE GAMMA-GLUTAMYLTRANSFERASE"/>
    <property type="match status" value="1"/>
</dbReference>
<dbReference type="InterPro" id="IPR002931">
    <property type="entry name" value="Transglutaminase-like"/>
</dbReference>
<organism evidence="4 5">
    <name type="scientific">Phycicoccus flavus</name>
    <dbReference type="NCBI Taxonomy" id="2502783"/>
    <lineage>
        <taxon>Bacteria</taxon>
        <taxon>Bacillati</taxon>
        <taxon>Actinomycetota</taxon>
        <taxon>Actinomycetes</taxon>
        <taxon>Micrococcales</taxon>
        <taxon>Intrasporangiaceae</taxon>
        <taxon>Phycicoccus</taxon>
    </lineage>
</organism>
<dbReference type="InterPro" id="IPR038765">
    <property type="entry name" value="Papain-like_cys_pep_sf"/>
</dbReference>
<dbReference type="PANTHER" id="PTHR42736:SF1">
    <property type="entry name" value="PROTEIN-GLUTAMINE GAMMA-GLUTAMYLTRANSFERASE"/>
    <property type="match status" value="1"/>
</dbReference>
<evidence type="ECO:0000313" key="4">
    <source>
        <dbReference type="EMBL" id="NHA66802.1"/>
    </source>
</evidence>
<comment type="caution">
    <text evidence="4">The sequence shown here is derived from an EMBL/GenBank/DDBJ whole genome shotgun (WGS) entry which is preliminary data.</text>
</comment>
<evidence type="ECO:0000259" key="3">
    <source>
        <dbReference type="SMART" id="SM00460"/>
    </source>
</evidence>
<feature type="region of interest" description="Disordered" evidence="1">
    <location>
        <begin position="749"/>
        <end position="770"/>
    </location>
</feature>
<keyword evidence="5" id="KW-1185">Reference proteome</keyword>
<dbReference type="Pfam" id="PF11992">
    <property type="entry name" value="TgpA_N"/>
    <property type="match status" value="1"/>
</dbReference>
<accession>A0A8T6QZK4</accession>
<proteinExistence type="predicted"/>
<feature type="region of interest" description="Disordered" evidence="1">
    <location>
        <begin position="555"/>
        <end position="596"/>
    </location>
</feature>
<dbReference type="SUPFAM" id="SSF54001">
    <property type="entry name" value="Cysteine proteinases"/>
    <property type="match status" value="1"/>
</dbReference>
<feature type="domain" description="Transglutaminase-like" evidence="3">
    <location>
        <begin position="472"/>
        <end position="541"/>
    </location>
</feature>
<feature type="transmembrane region" description="Helical" evidence="2">
    <location>
        <begin position="120"/>
        <end position="140"/>
    </location>
</feature>
<evidence type="ECO:0000256" key="1">
    <source>
        <dbReference type="SAM" id="MobiDB-lite"/>
    </source>
</evidence>
<dbReference type="Pfam" id="PF01841">
    <property type="entry name" value="Transglut_core"/>
    <property type="match status" value="1"/>
</dbReference>
<keyword evidence="2" id="KW-0812">Transmembrane</keyword>
<keyword evidence="2" id="KW-1133">Transmembrane helix</keyword>
<dbReference type="InterPro" id="IPR021878">
    <property type="entry name" value="TgpA_N"/>
</dbReference>
<dbReference type="Gene3D" id="3.10.620.30">
    <property type="match status" value="1"/>
</dbReference>
<evidence type="ECO:0000256" key="2">
    <source>
        <dbReference type="SAM" id="Phobius"/>
    </source>
</evidence>
<feature type="transmembrane region" description="Helical" evidence="2">
    <location>
        <begin position="152"/>
        <end position="173"/>
    </location>
</feature>
<sequence length="770" mass="80541">MTRSRLADVLLGVLATLLVTLPLADLFAPTGAWARPSLLLVALVALTGLGLRALTTVRPLVVAGQLLVLLEGTALLHGRGHLWAGVVPTTDTGAAFGVLLTDAYTSIVSYSAPVPAGRGAVLGISLLVGLTGLLVDAVAVTYRSPALAGIPLLTAFLSAATNTTAGLASWLVVPPALAWLALVGRQGVGALRSWGGTASAGDQRTTDPAGSFATVGRVVGVVALAAAVVVPGLVPHLPTTFVADGLARGNGGSGGGGAVRLSTSVDIARDLAQRSTDPVLVYRTSDPRPQPLRVGLLDTYEGGQWTASRDATFVPLDGRLPGSDAVPAVERTTERIEVSRSTVGLPQVALPENAVGTPFAPGSWQVTASGLVQLTRPTSQYTVEYVSLQPEPGQFAGSVDPSGPLADDLAVDAAAGSEVRALLDRITAPGDTPLETAVKIQDHLRGPGYTYSEDLVDETADGRRPEEPLVRFLETRTGYCVQFSSAMIMMARAAGIPARMAVGFLPGSLNGEERVITAEDAHAWPELYFPDLGWMRFEPTPGVRSGLAPAYAVAPAEDTGTETSSPEPTASATPTDPTRPEGDVTADNQPDVTVTPTTTATDVVRDHLGTVLGVLGVLLLAALTPLGAWLARRRARRDARDDARRVEAEWQSLLSRLGDIGLVPGDGATPRQASRQIGRAAYLSPDENAALTRVVDTLEQARYARPGAPLPDVADDAHTVWRAALGRRRRLDQARALLLPAEGRRHWTGLFRRSSPTSVEDDSEQRTPVG</sequence>
<evidence type="ECO:0000313" key="5">
    <source>
        <dbReference type="Proteomes" id="UP000287866"/>
    </source>
</evidence>
<dbReference type="SMART" id="SM00460">
    <property type="entry name" value="TGc"/>
    <property type="match status" value="1"/>
</dbReference>
<name>A0A8T6QZK4_9MICO</name>
<dbReference type="Proteomes" id="UP000287866">
    <property type="component" value="Unassembled WGS sequence"/>
</dbReference>
<feature type="compositionally biased region" description="Polar residues" evidence="1">
    <location>
        <begin position="561"/>
        <end position="576"/>
    </location>
</feature>
<reference evidence="4" key="1">
    <citation type="submission" date="2020-03" db="EMBL/GenBank/DDBJ databases">
        <title>Phycicoccus flavus sp. nov., a novel endophytic actinobacterium isolated from branch of Kandelia candel.</title>
        <authorList>
            <person name="Tuo L."/>
        </authorList>
    </citation>
    <scope>NUCLEOTIDE SEQUENCE</scope>
    <source>
        <strain evidence="4">CMS6Z-2</strain>
    </source>
</reference>
<dbReference type="RefSeq" id="WP_165566146.1">
    <property type="nucleotide sequence ID" value="NZ_SAYU02000003.1"/>
</dbReference>
<feature type="transmembrane region" description="Helical" evidence="2">
    <location>
        <begin position="608"/>
        <end position="631"/>
    </location>
</feature>
<dbReference type="AlphaFoldDB" id="A0A8T6QZK4"/>
<gene>
    <name evidence="4" type="ORF">EPD83_001880</name>
</gene>
<keyword evidence="2" id="KW-0472">Membrane</keyword>